<dbReference type="EMBL" id="PXWF02000222">
    <property type="protein sequence ID" value="PWF47945.1"/>
    <property type="molecule type" value="Genomic_DNA"/>
</dbReference>
<comment type="caution">
    <text evidence="3">The sequence shown here is derived from an EMBL/GenBank/DDBJ whole genome shotgun (WGS) entry which is preliminary data.</text>
</comment>
<evidence type="ECO:0000313" key="4">
    <source>
        <dbReference type="Proteomes" id="UP000241421"/>
    </source>
</evidence>
<dbReference type="Pfam" id="PF07963">
    <property type="entry name" value="N_methyl"/>
    <property type="match status" value="1"/>
</dbReference>
<feature type="domain" description="Type IV pilin Tt1218-like" evidence="2">
    <location>
        <begin position="31"/>
        <end position="109"/>
    </location>
</feature>
<keyword evidence="4" id="KW-1185">Reference proteome</keyword>
<gene>
    <name evidence="3" type="primary">pilV</name>
    <name evidence="3" type="ORF">C7C56_013165</name>
</gene>
<protein>
    <submittedName>
        <fullName evidence="3">Type IV pilus modification protein PilV</fullName>
    </submittedName>
</protein>
<dbReference type="Pfam" id="PF22150">
    <property type="entry name" value="Tt1218-like"/>
    <property type="match status" value="1"/>
</dbReference>
<keyword evidence="1" id="KW-0812">Transmembrane</keyword>
<dbReference type="SUPFAM" id="SSF54523">
    <property type="entry name" value="Pili subunits"/>
    <property type="match status" value="1"/>
</dbReference>
<name>A0A2U2HKF9_9BURK</name>
<dbReference type="InterPro" id="IPR054402">
    <property type="entry name" value="Tt1218-like_dom"/>
</dbReference>
<dbReference type="Proteomes" id="UP000241421">
    <property type="component" value="Unassembled WGS sequence"/>
</dbReference>
<dbReference type="AlphaFoldDB" id="A0A2U2HKF9"/>
<keyword evidence="1" id="KW-1133">Transmembrane helix</keyword>
<dbReference type="InterPro" id="IPR045584">
    <property type="entry name" value="Pilin-like"/>
</dbReference>
<dbReference type="NCBIfam" id="TIGR02532">
    <property type="entry name" value="IV_pilin_GFxxxE"/>
    <property type="match status" value="1"/>
</dbReference>
<dbReference type="RefSeq" id="WP_106757870.1">
    <property type="nucleotide sequence ID" value="NZ_PXWF02000222.1"/>
</dbReference>
<dbReference type="NCBIfam" id="TIGR02523">
    <property type="entry name" value="type_IV_pilV"/>
    <property type="match status" value="1"/>
</dbReference>
<proteinExistence type="predicted"/>
<dbReference type="InterPro" id="IPR012902">
    <property type="entry name" value="N_methyl_site"/>
</dbReference>
<organism evidence="3 4">
    <name type="scientific">Massilia glaciei</name>
    <dbReference type="NCBI Taxonomy" id="1524097"/>
    <lineage>
        <taxon>Bacteria</taxon>
        <taxon>Pseudomonadati</taxon>
        <taxon>Pseudomonadota</taxon>
        <taxon>Betaproteobacteria</taxon>
        <taxon>Burkholderiales</taxon>
        <taxon>Oxalobacteraceae</taxon>
        <taxon>Telluria group</taxon>
        <taxon>Massilia</taxon>
    </lineage>
</organism>
<reference evidence="3 4" key="1">
    <citation type="submission" date="2018-04" db="EMBL/GenBank/DDBJ databases">
        <title>Massilia violaceinigra sp. nov., a novel purple-pigmented bacterium isolated from Tianshan glacier, Xinjiang, China.</title>
        <authorList>
            <person name="Wang H."/>
        </authorList>
    </citation>
    <scope>NUCLEOTIDE SEQUENCE [LARGE SCALE GENOMIC DNA]</scope>
    <source>
        <strain evidence="3 4">B448-2</strain>
    </source>
</reference>
<evidence type="ECO:0000256" key="1">
    <source>
        <dbReference type="SAM" id="Phobius"/>
    </source>
</evidence>
<dbReference type="OrthoDB" id="8724817at2"/>
<evidence type="ECO:0000259" key="2">
    <source>
        <dbReference type="Pfam" id="PF22150"/>
    </source>
</evidence>
<evidence type="ECO:0000313" key="3">
    <source>
        <dbReference type="EMBL" id="PWF47945.1"/>
    </source>
</evidence>
<accession>A0A2U2HKF9</accession>
<dbReference type="InterPro" id="IPR013362">
    <property type="entry name" value="Pilus_4_PilV"/>
</dbReference>
<feature type="transmembrane region" description="Helical" evidence="1">
    <location>
        <begin position="12"/>
        <end position="33"/>
    </location>
</feature>
<keyword evidence="1" id="KW-0472">Membrane</keyword>
<sequence length="189" mass="19812">MRPAGGFTLLEVLIAVLVLAIGVVGASGAHITAMRTRHESALMSEAVQLAVGLAERMRANAPQMRLADGANPYARLQYDAQAEGAPKAPPTLCYGRAVCGSAELAQFDLHELKQILHARFPGGRVLVCRDSKLWDAGAGALAWQCAGGAAAPLVIKLGWRAKNTDGTDARDNAGRFGPSVAIMVPREAS</sequence>